<sequence>MCVLVLVRLVAPNLLADEQERKEVLDEVEDEMTKFGPIERIRLDERPISPAAGTIYVHFTSPADAATAANAMQGRRFDGRPVIAKLVHVSEMSARLGTPLAENRLVVLPGIVDGRAFTDAAERADIALDIREEMLQFAESVDVDIPIPPDPDAGAALIRFPEATAAHRAVEALQGRLFDGRPVRPYLR</sequence>
<evidence type="ECO:0000256" key="5">
    <source>
        <dbReference type="SAM" id="SignalP"/>
    </source>
</evidence>
<protein>
    <submittedName>
        <fullName evidence="7">U2 small nuclear RNA auxiliary factor 2</fullName>
    </submittedName>
</protein>
<dbReference type="InterPro" id="IPR000504">
    <property type="entry name" value="RRM_dom"/>
</dbReference>
<keyword evidence="8" id="KW-1185">Reference proteome</keyword>
<proteinExistence type="predicted"/>
<feature type="chain" id="PRO_5029726281" evidence="5">
    <location>
        <begin position="17"/>
        <end position="188"/>
    </location>
</feature>
<dbReference type="InterPro" id="IPR003954">
    <property type="entry name" value="RRM_euk-type"/>
</dbReference>
<dbReference type="InterPro" id="IPR035979">
    <property type="entry name" value="RBD_domain_sf"/>
</dbReference>
<keyword evidence="3" id="KW-0508">mRNA splicing</keyword>
<feature type="domain" description="RRM" evidence="6">
    <location>
        <begin position="7"/>
        <end position="89"/>
    </location>
</feature>
<comment type="caution">
    <text evidence="7">The sequence shown here is derived from an EMBL/GenBank/DDBJ whole genome shotgun (WGS) entry which is preliminary data.</text>
</comment>
<dbReference type="PANTHER" id="PTHR23139">
    <property type="entry name" value="RNA-BINDING PROTEIN"/>
    <property type="match status" value="1"/>
</dbReference>
<gene>
    <name evidence="7" type="primary">U2AF2</name>
    <name evidence="7" type="ORF">F1559_004184</name>
</gene>
<evidence type="ECO:0000256" key="2">
    <source>
        <dbReference type="ARBA" id="ARBA00022884"/>
    </source>
</evidence>
<dbReference type="PROSITE" id="PS50102">
    <property type="entry name" value="RRM"/>
    <property type="match status" value="1"/>
</dbReference>
<dbReference type="InterPro" id="IPR012677">
    <property type="entry name" value="Nucleotide-bd_a/b_plait_sf"/>
</dbReference>
<keyword evidence="1" id="KW-0507">mRNA processing</keyword>
<dbReference type="GO" id="GO:0003723">
    <property type="term" value="F:RNA binding"/>
    <property type="evidence" value="ECO:0007669"/>
    <property type="project" value="UniProtKB-UniRule"/>
</dbReference>
<dbReference type="Proteomes" id="UP000530660">
    <property type="component" value="Unassembled WGS sequence"/>
</dbReference>
<accession>A0A7J7IM65</accession>
<dbReference type="AlphaFoldDB" id="A0A7J7IM65"/>
<dbReference type="GO" id="GO:0006397">
    <property type="term" value="P:mRNA processing"/>
    <property type="evidence" value="ECO:0007669"/>
    <property type="project" value="UniProtKB-KW"/>
</dbReference>
<dbReference type="EMBL" id="VWRR01000007">
    <property type="protein sequence ID" value="KAF6003381.1"/>
    <property type="molecule type" value="Genomic_DNA"/>
</dbReference>
<reference evidence="7 8" key="1">
    <citation type="journal article" date="2020" name="J. Phycol.">
        <title>Comparative genome analysis reveals Cyanidiococcus gen. nov., a new extremophilic red algal genus sister to Cyanidioschyzon (Cyanidioschyzonaceae, Rhodophyta).</title>
        <authorList>
            <person name="Liu S.-L."/>
            <person name="Chiang Y.-R."/>
            <person name="Yoon H.S."/>
            <person name="Fu H.-Y."/>
        </authorList>
    </citation>
    <scope>NUCLEOTIDE SEQUENCE [LARGE SCALE GENOMIC DNA]</scope>
    <source>
        <strain evidence="7 8">THAL066</strain>
    </source>
</reference>
<evidence type="ECO:0000259" key="6">
    <source>
        <dbReference type="PROSITE" id="PS50102"/>
    </source>
</evidence>
<dbReference type="OrthoDB" id="10266058at2759"/>
<dbReference type="SMART" id="SM00361">
    <property type="entry name" value="RRM_1"/>
    <property type="match status" value="2"/>
</dbReference>
<evidence type="ECO:0000256" key="3">
    <source>
        <dbReference type="ARBA" id="ARBA00023187"/>
    </source>
</evidence>
<dbReference type="SUPFAM" id="SSF54928">
    <property type="entry name" value="RNA-binding domain, RBD"/>
    <property type="match status" value="2"/>
</dbReference>
<organism evidence="7 8">
    <name type="scientific">Cyanidiococcus yangmingshanensis</name>
    <dbReference type="NCBI Taxonomy" id="2690220"/>
    <lineage>
        <taxon>Eukaryota</taxon>
        <taxon>Rhodophyta</taxon>
        <taxon>Bangiophyceae</taxon>
        <taxon>Cyanidiales</taxon>
        <taxon>Cyanidiaceae</taxon>
        <taxon>Cyanidiococcus</taxon>
    </lineage>
</organism>
<dbReference type="SMART" id="SM00360">
    <property type="entry name" value="RRM"/>
    <property type="match status" value="2"/>
</dbReference>
<evidence type="ECO:0000256" key="4">
    <source>
        <dbReference type="PROSITE-ProRule" id="PRU00176"/>
    </source>
</evidence>
<evidence type="ECO:0000313" key="8">
    <source>
        <dbReference type="Proteomes" id="UP000530660"/>
    </source>
</evidence>
<dbReference type="Gene3D" id="3.30.70.330">
    <property type="match status" value="2"/>
</dbReference>
<feature type="signal peptide" evidence="5">
    <location>
        <begin position="1"/>
        <end position="16"/>
    </location>
</feature>
<keyword evidence="2 4" id="KW-0694">RNA-binding</keyword>
<dbReference type="Pfam" id="PF00076">
    <property type="entry name" value="RRM_1"/>
    <property type="match status" value="1"/>
</dbReference>
<dbReference type="GO" id="GO:0008380">
    <property type="term" value="P:RNA splicing"/>
    <property type="evidence" value="ECO:0007669"/>
    <property type="project" value="UniProtKB-KW"/>
</dbReference>
<evidence type="ECO:0000256" key="1">
    <source>
        <dbReference type="ARBA" id="ARBA00022664"/>
    </source>
</evidence>
<evidence type="ECO:0000313" key="7">
    <source>
        <dbReference type="EMBL" id="KAF6003381.1"/>
    </source>
</evidence>
<name>A0A7J7IM65_9RHOD</name>
<keyword evidence="5" id="KW-0732">Signal</keyword>